<name>A0A1R1PY99_ZANCU</name>
<dbReference type="PANTHER" id="PTHR12132:SF1">
    <property type="entry name" value="DNA REPAIR PROTEIN RAD52 HOMOLOG"/>
    <property type="match status" value="1"/>
</dbReference>
<dbReference type="SUPFAM" id="SSF54768">
    <property type="entry name" value="dsRNA-binding domain-like"/>
    <property type="match status" value="1"/>
</dbReference>
<keyword evidence="2" id="KW-0227">DNA damage</keyword>
<evidence type="ECO:0000256" key="3">
    <source>
        <dbReference type="ARBA" id="ARBA00023172"/>
    </source>
</evidence>
<dbReference type="GO" id="GO:0005634">
    <property type="term" value="C:nucleus"/>
    <property type="evidence" value="ECO:0007669"/>
    <property type="project" value="TreeGrafter"/>
</dbReference>
<evidence type="ECO:0000256" key="1">
    <source>
        <dbReference type="ARBA" id="ARBA00006638"/>
    </source>
</evidence>
<dbReference type="InterPro" id="IPR041247">
    <property type="entry name" value="Rad52_fam"/>
</dbReference>
<evidence type="ECO:0000313" key="7">
    <source>
        <dbReference type="Proteomes" id="UP000188320"/>
    </source>
</evidence>
<evidence type="ECO:0000256" key="4">
    <source>
        <dbReference type="ARBA" id="ARBA00023204"/>
    </source>
</evidence>
<feature type="region of interest" description="Disordered" evidence="5">
    <location>
        <begin position="155"/>
        <end position="205"/>
    </location>
</feature>
<organism evidence="6 7">
    <name type="scientific">Zancudomyces culisetae</name>
    <name type="common">Gut fungus</name>
    <name type="synonym">Smittium culisetae</name>
    <dbReference type="NCBI Taxonomy" id="1213189"/>
    <lineage>
        <taxon>Eukaryota</taxon>
        <taxon>Fungi</taxon>
        <taxon>Fungi incertae sedis</taxon>
        <taxon>Zoopagomycota</taxon>
        <taxon>Kickxellomycotina</taxon>
        <taxon>Harpellomycetes</taxon>
        <taxon>Harpellales</taxon>
        <taxon>Legeriomycetaceae</taxon>
        <taxon>Zancudomyces</taxon>
    </lineage>
</organism>
<dbReference type="Proteomes" id="UP000188320">
    <property type="component" value="Unassembled WGS sequence"/>
</dbReference>
<comment type="similarity">
    <text evidence="1">Belongs to the RAD52 family.</text>
</comment>
<proteinExistence type="inferred from homology"/>
<keyword evidence="4" id="KW-0234">DNA repair</keyword>
<dbReference type="PANTHER" id="PTHR12132">
    <property type="entry name" value="DNA REPAIR AND RECOMBINATION PROTEIN RAD52, RAD59"/>
    <property type="match status" value="1"/>
</dbReference>
<sequence length="205" mass="22059">MDVANDGRVSLGLSSVVRVTLKDGTQHEDVGYGTIENAKSKAMAFEKVLKTQHFSVNIHVKLLNNDEKKKIAENQLDRLLSQDDFEWENTLDEIIGVIEYDQPTPRSTANPSGPFGNPQTTIFNNSASLSESTPSQPVFIKSEANSHAKASFKDSFIGRPATGGEPHQMAEGNTGSNYETGGKNSGGGFGNSNSSGFVLASKIHK</sequence>
<evidence type="ECO:0000256" key="2">
    <source>
        <dbReference type="ARBA" id="ARBA00022763"/>
    </source>
</evidence>
<comment type="caution">
    <text evidence="6">The sequence shown here is derived from an EMBL/GenBank/DDBJ whole genome shotgun (WGS) entry which is preliminary data.</text>
</comment>
<gene>
    <name evidence="6" type="ORF">AX774_g514</name>
</gene>
<evidence type="ECO:0000313" key="6">
    <source>
        <dbReference type="EMBL" id="OMH85933.1"/>
    </source>
</evidence>
<dbReference type="InterPro" id="IPR042525">
    <property type="entry name" value="Rad52_Rad59_Rad22_sf"/>
</dbReference>
<keyword evidence="3" id="KW-0233">DNA recombination</keyword>
<dbReference type="Pfam" id="PF04098">
    <property type="entry name" value="Rad52_Rad22"/>
    <property type="match status" value="1"/>
</dbReference>
<reference evidence="7" key="1">
    <citation type="submission" date="2017-01" db="EMBL/GenBank/DDBJ databases">
        <authorList>
            <person name="Wang Y."/>
            <person name="White M."/>
            <person name="Kvist S."/>
            <person name="Moncalvo J.-M."/>
        </authorList>
    </citation>
    <scope>NUCLEOTIDE SEQUENCE [LARGE SCALE GENOMIC DNA]</scope>
    <source>
        <strain evidence="7">COL-18-3</strain>
    </source>
</reference>
<dbReference type="EMBL" id="LSSK01000028">
    <property type="protein sequence ID" value="OMH85933.1"/>
    <property type="molecule type" value="Genomic_DNA"/>
</dbReference>
<feature type="region of interest" description="Disordered" evidence="5">
    <location>
        <begin position="102"/>
        <end position="129"/>
    </location>
</feature>
<dbReference type="GO" id="GO:0000724">
    <property type="term" value="P:double-strand break repair via homologous recombination"/>
    <property type="evidence" value="ECO:0007669"/>
    <property type="project" value="TreeGrafter"/>
</dbReference>
<dbReference type="Gene3D" id="3.30.390.80">
    <property type="entry name" value="DNA repair protein Rad52/59/22"/>
    <property type="match status" value="1"/>
</dbReference>
<keyword evidence="7" id="KW-1185">Reference proteome</keyword>
<dbReference type="GO" id="GO:0006312">
    <property type="term" value="P:mitotic recombination"/>
    <property type="evidence" value="ECO:0007669"/>
    <property type="project" value="TreeGrafter"/>
</dbReference>
<evidence type="ECO:0000256" key="5">
    <source>
        <dbReference type="SAM" id="MobiDB-lite"/>
    </source>
</evidence>
<dbReference type="GO" id="GO:0045002">
    <property type="term" value="P:double-strand break repair via single-strand annealing"/>
    <property type="evidence" value="ECO:0007669"/>
    <property type="project" value="TreeGrafter"/>
</dbReference>
<accession>A0A1R1PY99</accession>
<dbReference type="AlphaFoldDB" id="A0A1R1PY99"/>
<dbReference type="OrthoDB" id="206565at2759"/>
<protein>
    <submittedName>
        <fullName evidence="6">DNA repair and recombination protein RAD52</fullName>
    </submittedName>
</protein>
<dbReference type="InterPro" id="IPR007232">
    <property type="entry name" value="Rad52_Rad59_Rad22"/>
</dbReference>
<feature type="compositionally biased region" description="Polar residues" evidence="5">
    <location>
        <begin position="104"/>
        <end position="129"/>
    </location>
</feature>